<keyword evidence="2" id="KW-1185">Reference proteome</keyword>
<comment type="caution">
    <text evidence="1">The sequence shown here is derived from an EMBL/GenBank/DDBJ whole genome shotgun (WGS) entry which is preliminary data.</text>
</comment>
<evidence type="ECO:0000313" key="1">
    <source>
        <dbReference type="EMBL" id="KAJ0053014.1"/>
    </source>
</evidence>
<accession>A0ACC0ZMD1</accession>
<dbReference type="Proteomes" id="UP001163603">
    <property type="component" value="Chromosome 1"/>
</dbReference>
<gene>
    <name evidence="1" type="ORF">Pint_02735</name>
</gene>
<organism evidence="1 2">
    <name type="scientific">Pistacia integerrima</name>
    <dbReference type="NCBI Taxonomy" id="434235"/>
    <lineage>
        <taxon>Eukaryota</taxon>
        <taxon>Viridiplantae</taxon>
        <taxon>Streptophyta</taxon>
        <taxon>Embryophyta</taxon>
        <taxon>Tracheophyta</taxon>
        <taxon>Spermatophyta</taxon>
        <taxon>Magnoliopsida</taxon>
        <taxon>eudicotyledons</taxon>
        <taxon>Gunneridae</taxon>
        <taxon>Pentapetalae</taxon>
        <taxon>rosids</taxon>
        <taxon>malvids</taxon>
        <taxon>Sapindales</taxon>
        <taxon>Anacardiaceae</taxon>
        <taxon>Pistacia</taxon>
    </lineage>
</organism>
<reference evidence="2" key="1">
    <citation type="journal article" date="2023" name="G3 (Bethesda)">
        <title>Genome assembly and association tests identify interacting loci associated with vigor, precocity, and sex in interspecific pistachio rootstocks.</title>
        <authorList>
            <person name="Palmer W."/>
            <person name="Jacygrad E."/>
            <person name="Sagayaradj S."/>
            <person name="Cavanaugh K."/>
            <person name="Han R."/>
            <person name="Bertier L."/>
            <person name="Beede B."/>
            <person name="Kafkas S."/>
            <person name="Golino D."/>
            <person name="Preece J."/>
            <person name="Michelmore R."/>
        </authorList>
    </citation>
    <scope>NUCLEOTIDE SEQUENCE [LARGE SCALE GENOMIC DNA]</scope>
</reference>
<name>A0ACC0ZMD1_9ROSI</name>
<dbReference type="EMBL" id="CM047736">
    <property type="protein sequence ID" value="KAJ0053014.1"/>
    <property type="molecule type" value="Genomic_DNA"/>
</dbReference>
<proteinExistence type="predicted"/>
<sequence length="75" mass="8713">MGLELEAYEIVVAPYERPALSKGYLLPEYFDITCDQITFNFWYSTAAARLPSFHTCVGANEERLSPKWYKEHGNY</sequence>
<protein>
    <submittedName>
        <fullName evidence="1">Uncharacterized protein</fullName>
    </submittedName>
</protein>
<evidence type="ECO:0000313" key="2">
    <source>
        <dbReference type="Proteomes" id="UP001163603"/>
    </source>
</evidence>